<dbReference type="HOGENOM" id="CLU_099411_1_0_6"/>
<dbReference type="KEGG" id="palk:PSAKL28_48120"/>
<dbReference type="InterPro" id="IPR021109">
    <property type="entry name" value="Peptidase_aspartic_dom_sf"/>
</dbReference>
<dbReference type="GO" id="GO:0004190">
    <property type="term" value="F:aspartic-type endopeptidase activity"/>
    <property type="evidence" value="ECO:0007669"/>
    <property type="project" value="InterPro"/>
</dbReference>
<dbReference type="OrthoDB" id="185963at2"/>
<dbReference type="eggNOG" id="COG3577">
    <property type="taxonomic scope" value="Bacteria"/>
</dbReference>
<proteinExistence type="predicted"/>
<keyword evidence="1" id="KW-0378">Hydrolase</keyword>
<dbReference type="InterPro" id="IPR034122">
    <property type="entry name" value="Retropepsin-like_bacterial"/>
</dbReference>
<keyword evidence="1" id="KW-0645">Protease</keyword>
<dbReference type="SUPFAM" id="SSF50630">
    <property type="entry name" value="Acid proteases"/>
    <property type="match status" value="1"/>
</dbReference>
<dbReference type="Proteomes" id="UP000028931">
    <property type="component" value="Chromosome"/>
</dbReference>
<dbReference type="EMBL" id="CP009048">
    <property type="protein sequence ID" value="AIL63952.1"/>
    <property type="molecule type" value="Genomic_DNA"/>
</dbReference>
<dbReference type="PROSITE" id="PS00141">
    <property type="entry name" value="ASP_PROTEASE"/>
    <property type="match status" value="1"/>
</dbReference>
<accession>A0A077FEL9</accession>
<dbReference type="Pfam" id="PF13975">
    <property type="entry name" value="gag-asp_proteas"/>
    <property type="match status" value="1"/>
</dbReference>
<evidence type="ECO:0000313" key="1">
    <source>
        <dbReference type="EMBL" id="AIL63952.1"/>
    </source>
</evidence>
<dbReference type="InterPro" id="IPR011969">
    <property type="entry name" value="Clan_AA_Asp_peptidase_C"/>
</dbReference>
<evidence type="ECO:0000313" key="2">
    <source>
        <dbReference type="Proteomes" id="UP000028931"/>
    </source>
</evidence>
<dbReference type="CDD" id="cd05483">
    <property type="entry name" value="retropepsin_like_bacteria"/>
    <property type="match status" value="1"/>
</dbReference>
<organism evidence="1 2">
    <name type="scientific">Pseudomonas alkylphenolica</name>
    <dbReference type="NCBI Taxonomy" id="237609"/>
    <lineage>
        <taxon>Bacteria</taxon>
        <taxon>Pseudomonadati</taxon>
        <taxon>Pseudomonadota</taxon>
        <taxon>Gammaproteobacteria</taxon>
        <taxon>Pseudomonadales</taxon>
        <taxon>Pseudomonadaceae</taxon>
        <taxon>Pseudomonas</taxon>
    </lineage>
</organism>
<dbReference type="RefSeq" id="WP_038615243.1">
    <property type="nucleotide sequence ID" value="NZ_CP009048.1"/>
</dbReference>
<dbReference type="Gene3D" id="2.40.70.10">
    <property type="entry name" value="Acid Proteases"/>
    <property type="match status" value="1"/>
</dbReference>
<dbReference type="GO" id="GO:0006508">
    <property type="term" value="P:proteolysis"/>
    <property type="evidence" value="ECO:0007669"/>
    <property type="project" value="UniProtKB-KW"/>
</dbReference>
<gene>
    <name evidence="1" type="ORF">PSAKL28_48120</name>
</gene>
<protein>
    <submittedName>
        <fullName evidence="1">Clan AA aspartic protease</fullName>
    </submittedName>
</protein>
<dbReference type="InterPro" id="IPR001969">
    <property type="entry name" value="Aspartic_peptidase_AS"/>
</dbReference>
<name>A0A077FEL9_9PSED</name>
<reference evidence="1 2" key="1">
    <citation type="submission" date="2014-07" db="EMBL/GenBank/DDBJ databases">
        <authorList>
            <person name="Lee K."/>
            <person name="Lim J.Y."/>
            <person name="Hwang I."/>
        </authorList>
    </citation>
    <scope>NUCLEOTIDE SEQUENCE [LARGE SCALE GENOMIC DNA]</scope>
    <source>
        <strain evidence="1 2">KL28</strain>
    </source>
</reference>
<dbReference type="NCBIfam" id="TIGR02281">
    <property type="entry name" value="clan_AA_DTGA"/>
    <property type="match status" value="1"/>
</dbReference>
<sequence length="172" mass="18551">MSQPPGKRAGRVLLVLAWAAGLFLATRFFGDWEQRQANPNAQVRSQHGEGFIEVQLAGNGQGHFVADGQINGQAVHFLLDTGATDVAVPERLAATLDLERGAPVMLSTANGRTQGYRTRLGTLQLGDILLREVRALVVPGLDGDQVLLGMSALKQLEFTQRGGTLLLRQNLK</sequence>
<dbReference type="AlphaFoldDB" id="A0A077FEL9"/>